<feature type="compositionally biased region" description="Basic and acidic residues" evidence="1">
    <location>
        <begin position="104"/>
        <end position="113"/>
    </location>
</feature>
<comment type="caution">
    <text evidence="2">The sequence shown here is derived from an EMBL/GenBank/DDBJ whole genome shotgun (WGS) entry which is preliminary data.</text>
</comment>
<organism evidence="2 3">
    <name type="scientific">Deinococcus aerius</name>
    <dbReference type="NCBI Taxonomy" id="200253"/>
    <lineage>
        <taxon>Bacteria</taxon>
        <taxon>Thermotogati</taxon>
        <taxon>Deinococcota</taxon>
        <taxon>Deinococci</taxon>
        <taxon>Deinococcales</taxon>
        <taxon>Deinococcaceae</taxon>
        <taxon>Deinococcus</taxon>
    </lineage>
</organism>
<evidence type="ECO:0000256" key="1">
    <source>
        <dbReference type="SAM" id="MobiDB-lite"/>
    </source>
</evidence>
<feature type="region of interest" description="Disordered" evidence="1">
    <location>
        <begin position="36"/>
        <end position="57"/>
    </location>
</feature>
<evidence type="ECO:0000313" key="2">
    <source>
        <dbReference type="EMBL" id="GBF07364.1"/>
    </source>
</evidence>
<name>A0A2I9CYW1_9DEIO</name>
<accession>A0A2I9CYW1</accession>
<dbReference type="Proteomes" id="UP000236569">
    <property type="component" value="Unassembled WGS sequence"/>
</dbReference>
<feature type="region of interest" description="Disordered" evidence="1">
    <location>
        <begin position="87"/>
        <end position="113"/>
    </location>
</feature>
<sequence>MRGGNLGWGLSQGVVEKLAPVLRTWDEEKGLEILAGLPRPARSPPPNLPPQGGGVKAPKLLLPKTVNCGRPIPVSDSLSHRLHHALLAQRDGGHAAEQAARSNIQREGKRPQA</sequence>
<dbReference type="AlphaFoldDB" id="A0A2I9CYW1"/>
<proteinExistence type="predicted"/>
<evidence type="ECO:0000313" key="3">
    <source>
        <dbReference type="Proteomes" id="UP000236569"/>
    </source>
</evidence>
<keyword evidence="3" id="KW-1185">Reference proteome</keyword>
<gene>
    <name evidence="2" type="ORF">DAERI_140025</name>
</gene>
<dbReference type="EMBL" id="BFAG01000014">
    <property type="protein sequence ID" value="GBF07364.1"/>
    <property type="molecule type" value="Genomic_DNA"/>
</dbReference>
<reference evidence="3" key="1">
    <citation type="submission" date="2018-01" db="EMBL/GenBank/DDBJ databases">
        <title>Draft Genome Sequence of the Radioresistant Bacterium Deinococcus aerius TR0125, Isolated from the Higher Atmosphere above Japan.</title>
        <authorList>
            <person name="Satoh K."/>
            <person name="Arai H."/>
            <person name="Sanzen T."/>
            <person name="Kawaguchi Y."/>
            <person name="Hayashi H."/>
            <person name="Yokobori S."/>
            <person name="Yamagishi A."/>
            <person name="Oono Y."/>
            <person name="Narumi I."/>
        </authorList>
    </citation>
    <scope>NUCLEOTIDE SEQUENCE [LARGE SCALE GENOMIC DNA]</scope>
    <source>
        <strain evidence="3">TR0125</strain>
    </source>
</reference>
<protein>
    <submittedName>
        <fullName evidence="2">Uncharacterized protein</fullName>
    </submittedName>
</protein>